<evidence type="ECO:0000313" key="3">
    <source>
        <dbReference type="Proteomes" id="UP000012046"/>
    </source>
</evidence>
<reference evidence="2 3" key="1">
    <citation type="journal article" date="2012" name="J. Bacteriol.">
        <title>Genome Sequence of Extracellular-Protease-Producing Alishewanella jeotgali Isolated from Traditional Korean Fermented Seafood.</title>
        <authorList>
            <person name="Jung J."/>
            <person name="Chun J."/>
            <person name="Park W."/>
        </authorList>
    </citation>
    <scope>NUCLEOTIDE SEQUENCE [LARGE SCALE GENOMIC DNA]</scope>
    <source>
        <strain evidence="2 3">KCTC 22429</strain>
    </source>
</reference>
<keyword evidence="1" id="KW-0732">Signal</keyword>
<dbReference type="NCBIfam" id="TIGR04179">
    <property type="entry name" value="rhombo_lipo"/>
    <property type="match status" value="1"/>
</dbReference>
<feature type="signal peptide" evidence="1">
    <location>
        <begin position="1"/>
        <end position="24"/>
    </location>
</feature>
<dbReference type="eggNOG" id="ENOG502ZNNC">
    <property type="taxonomic scope" value="Bacteria"/>
</dbReference>
<dbReference type="STRING" id="1129374.AJE_16284"/>
<dbReference type="AlphaFoldDB" id="H3ZIP4"/>
<name>H3ZIP4_9ALTE</name>
<accession>H3ZIP4</accession>
<evidence type="ECO:0008006" key="4">
    <source>
        <dbReference type="Google" id="ProtNLM"/>
    </source>
</evidence>
<keyword evidence="3" id="KW-1185">Reference proteome</keyword>
<dbReference type="InterPro" id="IPR026443">
    <property type="entry name" value="Rhombo_lipo"/>
</dbReference>
<comment type="caution">
    <text evidence="2">The sequence shown here is derived from an EMBL/GenBank/DDBJ whole genome shotgun (WGS) entry which is preliminary data.</text>
</comment>
<gene>
    <name evidence="2" type="ORF">AJE_16284</name>
</gene>
<proteinExistence type="predicted"/>
<protein>
    <recommendedName>
        <fullName evidence="4">Rhombotarget lipoprotein</fullName>
    </recommendedName>
</protein>
<dbReference type="PROSITE" id="PS51257">
    <property type="entry name" value="PROKAR_LIPOPROTEIN"/>
    <property type="match status" value="1"/>
</dbReference>
<evidence type="ECO:0000313" key="2">
    <source>
        <dbReference type="EMBL" id="EHR39577.1"/>
    </source>
</evidence>
<dbReference type="PATRIC" id="fig|1129374.4.peg.3228"/>
<evidence type="ECO:0000256" key="1">
    <source>
        <dbReference type="SAM" id="SignalP"/>
    </source>
</evidence>
<dbReference type="RefSeq" id="WP_008951775.1">
    <property type="nucleotide sequence ID" value="NZ_AHTH01000051.1"/>
</dbReference>
<sequence length="296" mass="33075">MFLKSVRCNLLLLLVLSLSGCASQQYGSRSSIVDYLYPNTEQVQIEPSIPTLNLPLRVGVAFVPAEPGQRQGHNNWGSSATGPQLTEPAKLKIMEQIANHFRDKDYIGDIQVIPSAYLRPQGSFANLQQLQSMFGIDVIALVSFDQIQFSDERKAALSYWTLIGAYLVAGQKNDTSTLMDTAVYDIRSRKLLFRAPGISNVKGRSTPVNLAEELRQDSQQGFTEASTQMISNLEQELRQFSERLKAKPDDIKVVRSSQYKGGSLNSLLLLLGMPLLYYRRRMHLLKSPTAVTTPFN</sequence>
<dbReference type="Proteomes" id="UP000012046">
    <property type="component" value="Unassembled WGS sequence"/>
</dbReference>
<organism evidence="2 3">
    <name type="scientific">Alishewanella jeotgali KCTC 22429</name>
    <dbReference type="NCBI Taxonomy" id="1129374"/>
    <lineage>
        <taxon>Bacteria</taxon>
        <taxon>Pseudomonadati</taxon>
        <taxon>Pseudomonadota</taxon>
        <taxon>Gammaproteobacteria</taxon>
        <taxon>Alteromonadales</taxon>
        <taxon>Alteromonadaceae</taxon>
        <taxon>Alishewanella</taxon>
    </lineage>
</organism>
<dbReference type="EMBL" id="AHTH01000051">
    <property type="protein sequence ID" value="EHR39577.1"/>
    <property type="molecule type" value="Genomic_DNA"/>
</dbReference>
<feature type="chain" id="PRO_5003591234" description="Rhombotarget lipoprotein" evidence="1">
    <location>
        <begin position="25"/>
        <end position="296"/>
    </location>
</feature>